<evidence type="ECO:0000256" key="5">
    <source>
        <dbReference type="ARBA" id="ARBA00022806"/>
    </source>
</evidence>
<dbReference type="EMBL" id="KN832984">
    <property type="protein sequence ID" value="KIM85603.1"/>
    <property type="molecule type" value="Genomic_DNA"/>
</dbReference>
<keyword evidence="2" id="KW-0479">Metal-binding</keyword>
<comment type="subcellular location">
    <subcellularLocation>
        <location evidence="11">Nucleus</location>
    </subcellularLocation>
</comment>
<dbReference type="STRING" id="765440.A0A0C3BH53"/>
<comment type="catalytic activity">
    <reaction evidence="11">
        <text>ATP + H2O = ADP + phosphate + H(+)</text>
        <dbReference type="Rhea" id="RHEA:13065"/>
        <dbReference type="ChEBI" id="CHEBI:15377"/>
        <dbReference type="ChEBI" id="CHEBI:15378"/>
        <dbReference type="ChEBI" id="CHEBI:30616"/>
        <dbReference type="ChEBI" id="CHEBI:43474"/>
        <dbReference type="ChEBI" id="CHEBI:456216"/>
    </reaction>
</comment>
<organism evidence="15 16">
    <name type="scientific">Piloderma croceum (strain F 1598)</name>
    <dbReference type="NCBI Taxonomy" id="765440"/>
    <lineage>
        <taxon>Eukaryota</taxon>
        <taxon>Fungi</taxon>
        <taxon>Dikarya</taxon>
        <taxon>Basidiomycota</taxon>
        <taxon>Agaricomycotina</taxon>
        <taxon>Agaricomycetes</taxon>
        <taxon>Agaricomycetidae</taxon>
        <taxon>Atheliales</taxon>
        <taxon>Atheliaceae</taxon>
        <taxon>Piloderma</taxon>
    </lineage>
</organism>
<evidence type="ECO:0000256" key="12">
    <source>
        <dbReference type="SAM" id="Coils"/>
    </source>
</evidence>
<accession>A0A0C3BH53</accession>
<keyword evidence="4 11" id="KW-0378">Hydrolase</keyword>
<dbReference type="InterPro" id="IPR011545">
    <property type="entry name" value="DEAD/DEAH_box_helicase_dom"/>
</dbReference>
<reference evidence="15 16" key="1">
    <citation type="submission" date="2014-04" db="EMBL/GenBank/DDBJ databases">
        <authorList>
            <consortium name="DOE Joint Genome Institute"/>
            <person name="Kuo A."/>
            <person name="Tarkka M."/>
            <person name="Buscot F."/>
            <person name="Kohler A."/>
            <person name="Nagy L.G."/>
            <person name="Floudas D."/>
            <person name="Copeland A."/>
            <person name="Barry K.W."/>
            <person name="Cichocki N."/>
            <person name="Veneault-Fourrey C."/>
            <person name="LaButti K."/>
            <person name="Lindquist E.A."/>
            <person name="Lipzen A."/>
            <person name="Lundell T."/>
            <person name="Morin E."/>
            <person name="Murat C."/>
            <person name="Sun H."/>
            <person name="Tunlid A."/>
            <person name="Henrissat B."/>
            <person name="Grigoriev I.V."/>
            <person name="Hibbett D.S."/>
            <person name="Martin F."/>
            <person name="Nordberg H.P."/>
            <person name="Cantor M.N."/>
            <person name="Hua S.X."/>
        </authorList>
    </citation>
    <scope>NUCLEOTIDE SEQUENCE [LARGE SCALE GENOMIC DNA]</scope>
    <source>
        <strain evidence="15 16">F 1598</strain>
    </source>
</reference>
<evidence type="ECO:0000256" key="3">
    <source>
        <dbReference type="ARBA" id="ARBA00022741"/>
    </source>
</evidence>
<gene>
    <name evidence="15" type="ORF">PILCRDRAFT_816812</name>
</gene>
<dbReference type="InterPro" id="IPR001650">
    <property type="entry name" value="Helicase_C-like"/>
</dbReference>
<dbReference type="GO" id="GO:0000724">
    <property type="term" value="P:double-strand break repair via homologous recombination"/>
    <property type="evidence" value="ECO:0007669"/>
    <property type="project" value="TreeGrafter"/>
</dbReference>
<dbReference type="PROSITE" id="PS00690">
    <property type="entry name" value="DEAH_ATP_HELICASE"/>
    <property type="match status" value="1"/>
</dbReference>
<dbReference type="GO" id="GO:0005737">
    <property type="term" value="C:cytoplasm"/>
    <property type="evidence" value="ECO:0007669"/>
    <property type="project" value="TreeGrafter"/>
</dbReference>
<evidence type="ECO:0000256" key="4">
    <source>
        <dbReference type="ARBA" id="ARBA00022801"/>
    </source>
</evidence>
<dbReference type="GO" id="GO:0005694">
    <property type="term" value="C:chromosome"/>
    <property type="evidence" value="ECO:0007669"/>
    <property type="project" value="TreeGrafter"/>
</dbReference>
<dbReference type="InParanoid" id="A0A0C3BH53"/>
<dbReference type="SMART" id="SM00490">
    <property type="entry name" value="HELICc"/>
    <property type="match status" value="1"/>
</dbReference>
<dbReference type="SUPFAM" id="SSF52540">
    <property type="entry name" value="P-loop containing nucleoside triphosphate hydrolases"/>
    <property type="match status" value="1"/>
</dbReference>
<evidence type="ECO:0000256" key="9">
    <source>
        <dbReference type="ARBA" id="ARBA00023242"/>
    </source>
</evidence>
<dbReference type="NCBIfam" id="TIGR00614">
    <property type="entry name" value="recQ_fam"/>
    <property type="match status" value="1"/>
</dbReference>
<dbReference type="InterPro" id="IPR014001">
    <property type="entry name" value="Helicase_ATP-bd"/>
</dbReference>
<evidence type="ECO:0000259" key="14">
    <source>
        <dbReference type="PROSITE" id="PS51194"/>
    </source>
</evidence>
<keyword evidence="12" id="KW-0175">Coiled coil</keyword>
<dbReference type="PANTHER" id="PTHR13710">
    <property type="entry name" value="DNA HELICASE RECQ FAMILY MEMBER"/>
    <property type="match status" value="1"/>
</dbReference>
<keyword evidence="8" id="KW-0413">Isomerase</keyword>
<dbReference type="Pfam" id="PF00271">
    <property type="entry name" value="Helicase_C"/>
    <property type="match status" value="1"/>
</dbReference>
<dbReference type="Pfam" id="PF16124">
    <property type="entry name" value="RecQ_Zn_bind"/>
    <property type="match status" value="1"/>
</dbReference>
<protein>
    <recommendedName>
        <fullName evidence="11">ATP-dependent DNA helicase</fullName>
        <ecNumber evidence="11">5.6.2.4</ecNumber>
    </recommendedName>
</protein>
<evidence type="ECO:0000256" key="2">
    <source>
        <dbReference type="ARBA" id="ARBA00022723"/>
    </source>
</evidence>
<evidence type="ECO:0000259" key="13">
    <source>
        <dbReference type="PROSITE" id="PS51192"/>
    </source>
</evidence>
<dbReference type="InterPro" id="IPR036388">
    <property type="entry name" value="WH-like_DNA-bd_sf"/>
</dbReference>
<sequence>MFDGYDDDRVGSDDLAEILELSREEYQSNSVVGSSGSVDEPSYLRKQNLNGELNKIEREISDVVQHIKQLRDLHSDLLQQKSKIEKQLGEVQPTPNGMKRTMDRKGKGKAKQDSIDYTLEFDWSYELKARMKKVFGIDNFRLCQQGVCNANMDGRDIVCVMPTGGGKSLTYQLPALLTPGCTLVVSPLISLITDQILHLREAGVEAVMLTGGTSKEELRDINSRLISMASSKGVNGREIKLCYVTPEKIAKNKNFLSMLEKLANAGKLARVVIDEAHCVSQMGHDYRPDYKKLSMLRQLFPRVPILALSATCPNKVLEDLLKILNMKRTVDGNDAAAEGTVYFSAPLYRKNLHYSVLPKPSSSNKVLEIMSDYILKNHKNSSGIIYCLAKKDAENVAEELHSYSRGQIKTGVYHADVPDSQKESLHVRWRKGEIKVVCATIAFGLGIDKGNVRFVLHHSILKSLDGFYQESGRAGRDGQDADCILYYRPQDATRLSAIMFQETQAQQKLHPILRFAQDLQECRKIQFAKYFSVSSDLSMASWTTDDTDALARCGHCDNCIRPPETVDQRDVTIEAWQILKIAAAVQRQGGRLTLNGLGDLARGMGGSAFDTGGTGKGKAKERTTLDLGDVAGGKIGLSKDRMWKHSSWSCFFPGIYRSPIPQTPTPSMFTWSQGHRPYDSLESLARIWRRTGALG</sequence>
<evidence type="ECO:0000256" key="7">
    <source>
        <dbReference type="ARBA" id="ARBA00023125"/>
    </source>
</evidence>
<dbReference type="InterPro" id="IPR002464">
    <property type="entry name" value="DNA/RNA_helicase_DEAH_CS"/>
</dbReference>
<dbReference type="GO" id="GO:0046872">
    <property type="term" value="F:metal ion binding"/>
    <property type="evidence" value="ECO:0007669"/>
    <property type="project" value="UniProtKB-KW"/>
</dbReference>
<evidence type="ECO:0000313" key="16">
    <source>
        <dbReference type="Proteomes" id="UP000054166"/>
    </source>
</evidence>
<keyword evidence="5 11" id="KW-0347">Helicase</keyword>
<reference evidence="16" key="2">
    <citation type="submission" date="2015-01" db="EMBL/GenBank/DDBJ databases">
        <title>Evolutionary Origins and Diversification of the Mycorrhizal Mutualists.</title>
        <authorList>
            <consortium name="DOE Joint Genome Institute"/>
            <consortium name="Mycorrhizal Genomics Consortium"/>
            <person name="Kohler A."/>
            <person name="Kuo A."/>
            <person name="Nagy L.G."/>
            <person name="Floudas D."/>
            <person name="Copeland A."/>
            <person name="Barry K.W."/>
            <person name="Cichocki N."/>
            <person name="Veneault-Fourrey C."/>
            <person name="LaButti K."/>
            <person name="Lindquist E.A."/>
            <person name="Lipzen A."/>
            <person name="Lundell T."/>
            <person name="Morin E."/>
            <person name="Murat C."/>
            <person name="Riley R."/>
            <person name="Ohm R."/>
            <person name="Sun H."/>
            <person name="Tunlid A."/>
            <person name="Henrissat B."/>
            <person name="Grigoriev I.V."/>
            <person name="Hibbett D.S."/>
            <person name="Martin F."/>
        </authorList>
    </citation>
    <scope>NUCLEOTIDE SEQUENCE [LARGE SCALE GENOMIC DNA]</scope>
    <source>
        <strain evidence="16">F 1598</strain>
    </source>
</reference>
<dbReference type="Gene3D" id="3.40.50.300">
    <property type="entry name" value="P-loop containing nucleotide triphosphate hydrolases"/>
    <property type="match status" value="2"/>
</dbReference>
<dbReference type="PROSITE" id="PS51194">
    <property type="entry name" value="HELICASE_CTER"/>
    <property type="match status" value="1"/>
</dbReference>
<keyword evidence="7" id="KW-0238">DNA-binding</keyword>
<keyword evidence="9 11" id="KW-0539">Nucleus</keyword>
<dbReference type="GO" id="GO:0016887">
    <property type="term" value="F:ATP hydrolysis activity"/>
    <property type="evidence" value="ECO:0007669"/>
    <property type="project" value="RHEA"/>
</dbReference>
<dbReference type="GO" id="GO:0005634">
    <property type="term" value="C:nucleus"/>
    <property type="evidence" value="ECO:0007669"/>
    <property type="project" value="UniProtKB-SubCell"/>
</dbReference>
<evidence type="ECO:0000256" key="1">
    <source>
        <dbReference type="ARBA" id="ARBA00005446"/>
    </source>
</evidence>
<dbReference type="PANTHER" id="PTHR13710:SF105">
    <property type="entry name" value="ATP-DEPENDENT DNA HELICASE Q1"/>
    <property type="match status" value="1"/>
</dbReference>
<dbReference type="InterPro" id="IPR004589">
    <property type="entry name" value="DNA_helicase_ATP-dep_RecQ"/>
</dbReference>
<dbReference type="CDD" id="cd18794">
    <property type="entry name" value="SF2_C_RecQ"/>
    <property type="match status" value="1"/>
</dbReference>
<evidence type="ECO:0000313" key="15">
    <source>
        <dbReference type="EMBL" id="KIM85603.1"/>
    </source>
</evidence>
<feature type="domain" description="Helicase C-terminal" evidence="14">
    <location>
        <begin position="369"/>
        <end position="520"/>
    </location>
</feature>
<dbReference type="EC" id="5.6.2.4" evidence="11"/>
<dbReference type="FunFam" id="3.40.50.300:FF:001544">
    <property type="entry name" value="ATP-dependent DNA helicase"/>
    <property type="match status" value="1"/>
</dbReference>
<dbReference type="Proteomes" id="UP000054166">
    <property type="component" value="Unassembled WGS sequence"/>
</dbReference>
<dbReference type="AlphaFoldDB" id="A0A0C3BH53"/>
<dbReference type="InterPro" id="IPR032284">
    <property type="entry name" value="RecQ_Zn-bd"/>
</dbReference>
<evidence type="ECO:0000256" key="6">
    <source>
        <dbReference type="ARBA" id="ARBA00022840"/>
    </source>
</evidence>
<evidence type="ECO:0000256" key="10">
    <source>
        <dbReference type="ARBA" id="ARBA00034617"/>
    </source>
</evidence>
<dbReference type="GO" id="GO:0009378">
    <property type="term" value="F:four-way junction helicase activity"/>
    <property type="evidence" value="ECO:0007669"/>
    <property type="project" value="TreeGrafter"/>
</dbReference>
<dbReference type="HOGENOM" id="CLU_001103_12_5_1"/>
<keyword evidence="6 11" id="KW-0067">ATP-binding</keyword>
<dbReference type="Pfam" id="PF00270">
    <property type="entry name" value="DEAD"/>
    <property type="match status" value="1"/>
</dbReference>
<dbReference type="PROSITE" id="PS51192">
    <property type="entry name" value="HELICASE_ATP_BIND_1"/>
    <property type="match status" value="1"/>
</dbReference>
<dbReference type="SMART" id="SM00487">
    <property type="entry name" value="DEXDc"/>
    <property type="match status" value="1"/>
</dbReference>
<comment type="similarity">
    <text evidence="1 11">Belongs to the helicase family. RecQ subfamily.</text>
</comment>
<comment type="catalytic activity">
    <reaction evidence="10 11">
        <text>Couples ATP hydrolysis with the unwinding of duplex DNA by translocating in the 3'-5' direction.</text>
        <dbReference type="EC" id="5.6.2.4"/>
    </reaction>
</comment>
<dbReference type="GO" id="GO:0005524">
    <property type="term" value="F:ATP binding"/>
    <property type="evidence" value="ECO:0007669"/>
    <property type="project" value="UniProtKB-KW"/>
</dbReference>
<dbReference type="InterPro" id="IPR027417">
    <property type="entry name" value="P-loop_NTPase"/>
</dbReference>
<feature type="coiled-coil region" evidence="12">
    <location>
        <begin position="46"/>
        <end position="87"/>
    </location>
</feature>
<dbReference type="GO" id="GO:0043138">
    <property type="term" value="F:3'-5' DNA helicase activity"/>
    <property type="evidence" value="ECO:0007669"/>
    <property type="project" value="UniProtKB-EC"/>
</dbReference>
<dbReference type="Gene3D" id="1.10.10.10">
    <property type="entry name" value="Winged helix-like DNA-binding domain superfamily/Winged helix DNA-binding domain"/>
    <property type="match status" value="1"/>
</dbReference>
<keyword evidence="3 11" id="KW-0547">Nucleotide-binding</keyword>
<name>A0A0C3BH53_PILCF</name>
<evidence type="ECO:0000256" key="8">
    <source>
        <dbReference type="ARBA" id="ARBA00023235"/>
    </source>
</evidence>
<feature type="domain" description="Helicase ATP-binding" evidence="13">
    <location>
        <begin position="148"/>
        <end position="330"/>
    </location>
</feature>
<evidence type="ECO:0000256" key="11">
    <source>
        <dbReference type="RuleBase" id="RU364117"/>
    </source>
</evidence>
<proteinExistence type="inferred from homology"/>
<dbReference type="OrthoDB" id="10261556at2759"/>
<keyword evidence="16" id="KW-1185">Reference proteome</keyword>
<dbReference type="GO" id="GO:0003677">
    <property type="term" value="F:DNA binding"/>
    <property type="evidence" value="ECO:0007669"/>
    <property type="project" value="UniProtKB-KW"/>
</dbReference>